<feature type="transmembrane region" description="Helical" evidence="6">
    <location>
        <begin position="17"/>
        <end position="34"/>
    </location>
</feature>
<feature type="transmembrane region" description="Helical" evidence="6">
    <location>
        <begin position="54"/>
        <end position="81"/>
    </location>
</feature>
<evidence type="ECO:0000259" key="7">
    <source>
        <dbReference type="PROSITE" id="PS50850"/>
    </source>
</evidence>
<dbReference type="InterPro" id="IPR020846">
    <property type="entry name" value="MFS_dom"/>
</dbReference>
<gene>
    <name evidence="8" type="ORF">SLS60_011904</name>
</gene>
<evidence type="ECO:0000256" key="1">
    <source>
        <dbReference type="ARBA" id="ARBA00004141"/>
    </source>
</evidence>
<dbReference type="PANTHER" id="PTHR48020">
    <property type="entry name" value="PROTON MYO-INOSITOL COTRANSPORTER"/>
    <property type="match status" value="1"/>
</dbReference>
<keyword evidence="4 6" id="KW-1133">Transmembrane helix</keyword>
<dbReference type="Gene3D" id="1.20.1250.20">
    <property type="entry name" value="MFS general substrate transporter like domains"/>
    <property type="match status" value="1"/>
</dbReference>
<evidence type="ECO:0000256" key="3">
    <source>
        <dbReference type="ARBA" id="ARBA00022692"/>
    </source>
</evidence>
<feature type="domain" description="Major facilitator superfamily (MFS) profile" evidence="7">
    <location>
        <begin position="1"/>
        <end position="124"/>
    </location>
</feature>
<comment type="caution">
    <text evidence="8">The sequence shown here is derived from an EMBL/GenBank/DDBJ whole genome shotgun (WGS) entry which is preliminary data.</text>
</comment>
<keyword evidence="3 6" id="KW-0812">Transmembrane</keyword>
<evidence type="ECO:0000256" key="5">
    <source>
        <dbReference type="ARBA" id="ARBA00023136"/>
    </source>
</evidence>
<keyword evidence="5 6" id="KW-0472">Membrane</keyword>
<comment type="subcellular location">
    <subcellularLocation>
        <location evidence="1">Membrane</location>
        <topology evidence="1">Multi-pass membrane protein</topology>
    </subcellularLocation>
</comment>
<keyword evidence="9" id="KW-1185">Reference proteome</keyword>
<sequence>MLAACLAYNIESDKSRLIVVVFFMFCFVFFYSWGQGPVPFAYSSEVFPQLNREAGMSFAVFANLFGCGIIALVVPQLTIALDPNPSAASQTTNLKTGESRLLGIFTCLNVVALILIFFFVPETAVAITGVDDAQGLNYISLEELNYIFSASTRQHVAYQMTVMVTWARQMVKWKWKTYVLRMGAKAGERPDGPEPLFTWIQAEELEGVDDGEHRRE</sequence>
<evidence type="ECO:0000313" key="8">
    <source>
        <dbReference type="EMBL" id="KAL1591512.1"/>
    </source>
</evidence>
<dbReference type="InterPro" id="IPR050814">
    <property type="entry name" value="Myo-inositol_Transporter"/>
</dbReference>
<name>A0ABR3QH77_9PLEO</name>
<dbReference type="Pfam" id="PF00083">
    <property type="entry name" value="Sugar_tr"/>
    <property type="match status" value="1"/>
</dbReference>
<evidence type="ECO:0000256" key="4">
    <source>
        <dbReference type="ARBA" id="ARBA00022989"/>
    </source>
</evidence>
<dbReference type="SUPFAM" id="SSF103473">
    <property type="entry name" value="MFS general substrate transporter"/>
    <property type="match status" value="1"/>
</dbReference>
<keyword evidence="2" id="KW-0813">Transport</keyword>
<evidence type="ECO:0000313" key="9">
    <source>
        <dbReference type="Proteomes" id="UP001521785"/>
    </source>
</evidence>
<proteinExistence type="predicted"/>
<evidence type="ECO:0000256" key="6">
    <source>
        <dbReference type="SAM" id="Phobius"/>
    </source>
</evidence>
<dbReference type="InterPro" id="IPR036259">
    <property type="entry name" value="MFS_trans_sf"/>
</dbReference>
<feature type="transmembrane region" description="Helical" evidence="6">
    <location>
        <begin position="101"/>
        <end position="120"/>
    </location>
</feature>
<reference evidence="8 9" key="1">
    <citation type="submission" date="2024-02" db="EMBL/GenBank/DDBJ databases">
        <title>De novo assembly and annotation of 12 fungi associated with fruit tree decline syndrome in Ontario, Canada.</title>
        <authorList>
            <person name="Sulman M."/>
            <person name="Ellouze W."/>
            <person name="Ilyukhin E."/>
        </authorList>
    </citation>
    <scope>NUCLEOTIDE SEQUENCE [LARGE SCALE GENOMIC DNA]</scope>
    <source>
        <strain evidence="8 9">M42-189</strain>
    </source>
</reference>
<dbReference type="PROSITE" id="PS50850">
    <property type="entry name" value="MFS"/>
    <property type="match status" value="1"/>
</dbReference>
<dbReference type="PANTHER" id="PTHR48020:SF14">
    <property type="entry name" value="SUGAR TRANSPORTER, PUTATIVE-RELATED"/>
    <property type="match status" value="1"/>
</dbReference>
<accession>A0ABR3QH77</accession>
<evidence type="ECO:0000256" key="2">
    <source>
        <dbReference type="ARBA" id="ARBA00022448"/>
    </source>
</evidence>
<organism evidence="8 9">
    <name type="scientific">Paraconiothyrium brasiliense</name>
    <dbReference type="NCBI Taxonomy" id="300254"/>
    <lineage>
        <taxon>Eukaryota</taxon>
        <taxon>Fungi</taxon>
        <taxon>Dikarya</taxon>
        <taxon>Ascomycota</taxon>
        <taxon>Pezizomycotina</taxon>
        <taxon>Dothideomycetes</taxon>
        <taxon>Pleosporomycetidae</taxon>
        <taxon>Pleosporales</taxon>
        <taxon>Massarineae</taxon>
        <taxon>Didymosphaeriaceae</taxon>
        <taxon>Paraconiothyrium</taxon>
    </lineage>
</organism>
<dbReference type="EMBL" id="JAKJXO020000025">
    <property type="protein sequence ID" value="KAL1591512.1"/>
    <property type="molecule type" value="Genomic_DNA"/>
</dbReference>
<dbReference type="Proteomes" id="UP001521785">
    <property type="component" value="Unassembled WGS sequence"/>
</dbReference>
<protein>
    <recommendedName>
        <fullName evidence="7">Major facilitator superfamily (MFS) profile domain-containing protein</fullName>
    </recommendedName>
</protein>
<dbReference type="InterPro" id="IPR005828">
    <property type="entry name" value="MFS_sugar_transport-like"/>
</dbReference>